<keyword evidence="2" id="KW-0808">Transferase</keyword>
<evidence type="ECO:0000313" key="2">
    <source>
        <dbReference type="EMBL" id="MCW3797411.1"/>
    </source>
</evidence>
<reference evidence="2 3" key="1">
    <citation type="submission" date="2022-10" db="EMBL/GenBank/DDBJ databases">
        <title>Sphingomonas sp.</title>
        <authorList>
            <person name="Jin C."/>
        </authorList>
    </citation>
    <scope>NUCLEOTIDE SEQUENCE [LARGE SCALE GENOMIC DNA]</scope>
    <source>
        <strain evidence="2 3">BN140010</strain>
    </source>
</reference>
<gene>
    <name evidence="2" type="ORF">OMW55_06285</name>
</gene>
<dbReference type="EMBL" id="JAPDOB010000001">
    <property type="protein sequence ID" value="MCW3797411.1"/>
    <property type="molecule type" value="Genomic_DNA"/>
</dbReference>
<evidence type="ECO:0000259" key="1">
    <source>
        <dbReference type="Pfam" id="PF04230"/>
    </source>
</evidence>
<name>A0ABT3JF28_9SPHN</name>
<protein>
    <submittedName>
        <fullName evidence="2">Polysaccharide pyruvyl transferase family protein</fullName>
    </submittedName>
</protein>
<proteinExistence type="predicted"/>
<evidence type="ECO:0000313" key="3">
    <source>
        <dbReference type="Proteomes" id="UP001526246"/>
    </source>
</evidence>
<accession>A0ABT3JF28</accession>
<dbReference type="Pfam" id="PF04230">
    <property type="entry name" value="PS_pyruv_trans"/>
    <property type="match status" value="1"/>
</dbReference>
<feature type="domain" description="Polysaccharide pyruvyl transferase" evidence="1">
    <location>
        <begin position="17"/>
        <end position="293"/>
    </location>
</feature>
<organism evidence="2 3">
    <name type="scientific">Sphingomonas arvum</name>
    <dbReference type="NCBI Taxonomy" id="2992113"/>
    <lineage>
        <taxon>Bacteria</taxon>
        <taxon>Pseudomonadati</taxon>
        <taxon>Pseudomonadota</taxon>
        <taxon>Alphaproteobacteria</taxon>
        <taxon>Sphingomonadales</taxon>
        <taxon>Sphingomonadaceae</taxon>
        <taxon>Sphingomonas</taxon>
    </lineage>
</organism>
<sequence length="356" mass="39736">MAGNKRIGVLTFHRCINYGSYWQARALVEGLRERGHQAELLDHRDGQVTWAEWRCAFQPTLPERTSRSDFPSYAAKARRFLQAFHALPESAPFDLHDPAGLESYDAIVVGSDEVWNLSHPWYGGKPLFYGSGLPTKRIVSYAASFGNYSCHWGIGEGYAEQLKRFDRLSVRDENSYWLVRGCTGREPAVVLDPVLQWPEVSAVGEVPSRPPYMLLYGHSFPDWYLRKVRAAADEHGLQLLSIGYRNPLADEQLLSAGPLEFAAAVAGASAVATNFFHGCVFALRHGKPFAAVSTPYRHNKLRDLMTTVGAEDRLILEEPTNGLLSHLLAEPLAPAIDERIRELRLASNTFLDNALA</sequence>
<dbReference type="InterPro" id="IPR007345">
    <property type="entry name" value="Polysacch_pyruvyl_Trfase"/>
</dbReference>
<dbReference type="RefSeq" id="WP_264881646.1">
    <property type="nucleotide sequence ID" value="NZ_JAPDOB010000001.1"/>
</dbReference>
<comment type="caution">
    <text evidence="2">The sequence shown here is derived from an EMBL/GenBank/DDBJ whole genome shotgun (WGS) entry which is preliminary data.</text>
</comment>
<dbReference type="Proteomes" id="UP001526246">
    <property type="component" value="Unassembled WGS sequence"/>
</dbReference>
<dbReference type="GO" id="GO:0016740">
    <property type="term" value="F:transferase activity"/>
    <property type="evidence" value="ECO:0007669"/>
    <property type="project" value="UniProtKB-KW"/>
</dbReference>
<keyword evidence="3" id="KW-1185">Reference proteome</keyword>